<dbReference type="Gene3D" id="3.40.50.300">
    <property type="entry name" value="P-loop containing nucleotide triphosphate hydrolases"/>
    <property type="match status" value="2"/>
</dbReference>
<dbReference type="Proteomes" id="UP000054359">
    <property type="component" value="Unassembled WGS sequence"/>
</dbReference>
<organism evidence="16 17">
    <name type="scientific">Stegodyphus mimosarum</name>
    <name type="common">African social velvet spider</name>
    <dbReference type="NCBI Taxonomy" id="407821"/>
    <lineage>
        <taxon>Eukaryota</taxon>
        <taxon>Metazoa</taxon>
        <taxon>Ecdysozoa</taxon>
        <taxon>Arthropoda</taxon>
        <taxon>Chelicerata</taxon>
        <taxon>Arachnida</taxon>
        <taxon>Araneae</taxon>
        <taxon>Araneomorphae</taxon>
        <taxon>Entelegynae</taxon>
        <taxon>Eresoidea</taxon>
        <taxon>Eresidae</taxon>
        <taxon>Stegodyphus</taxon>
    </lineage>
</organism>
<evidence type="ECO:0000259" key="15">
    <source>
        <dbReference type="PROSITE" id="PS50929"/>
    </source>
</evidence>
<keyword evidence="6" id="KW-0547">Nucleotide-binding</keyword>
<dbReference type="Pfam" id="PF00005">
    <property type="entry name" value="ABC_tran"/>
    <property type="match status" value="2"/>
</dbReference>
<keyword evidence="17" id="KW-1185">Reference proteome</keyword>
<evidence type="ECO:0000256" key="7">
    <source>
        <dbReference type="ARBA" id="ARBA00022840"/>
    </source>
</evidence>
<feature type="non-terminal residue" evidence="16">
    <location>
        <position position="952"/>
    </location>
</feature>
<evidence type="ECO:0000256" key="2">
    <source>
        <dbReference type="ARBA" id="ARBA00009726"/>
    </source>
</evidence>
<feature type="transmembrane region" description="Helical" evidence="13">
    <location>
        <begin position="510"/>
        <end position="527"/>
    </location>
</feature>
<dbReference type="SMART" id="SM00382">
    <property type="entry name" value="AAA"/>
    <property type="match status" value="2"/>
</dbReference>
<dbReference type="PROSITE" id="PS50893">
    <property type="entry name" value="ABC_TRANSPORTER_2"/>
    <property type="match status" value="2"/>
</dbReference>
<feature type="transmembrane region" description="Helical" evidence="13">
    <location>
        <begin position="388"/>
        <end position="415"/>
    </location>
</feature>
<evidence type="ECO:0000256" key="11">
    <source>
        <dbReference type="ARBA" id="ARBA00047523"/>
    </source>
</evidence>
<dbReference type="InterPro" id="IPR027417">
    <property type="entry name" value="P-loop_NTPase"/>
</dbReference>
<protein>
    <recommendedName>
        <fullName evidence="10">ABC-type glutathione-S-conjugate transporter</fullName>
        <ecNumber evidence="10">7.6.2.3</ecNumber>
    </recommendedName>
</protein>
<dbReference type="GO" id="GO:0005774">
    <property type="term" value="C:vacuolar membrane"/>
    <property type="evidence" value="ECO:0007669"/>
    <property type="project" value="UniProtKB-SubCell"/>
</dbReference>
<dbReference type="PROSITE" id="PS00211">
    <property type="entry name" value="ABC_TRANSPORTER_1"/>
    <property type="match status" value="1"/>
</dbReference>
<dbReference type="FunFam" id="1.20.1560.10:FF:000001">
    <property type="entry name" value="ATP-binding cassette subfamily C member 1"/>
    <property type="match status" value="1"/>
</dbReference>
<dbReference type="SUPFAM" id="SSF52540">
    <property type="entry name" value="P-loop containing nucleoside triphosphate hydrolases"/>
    <property type="match status" value="2"/>
</dbReference>
<dbReference type="PANTHER" id="PTHR24223:SF443">
    <property type="entry name" value="MULTIDRUG-RESISTANCE LIKE PROTEIN 1, ISOFORM I"/>
    <property type="match status" value="1"/>
</dbReference>
<feature type="compositionally biased region" description="Low complexity" evidence="12">
    <location>
        <begin position="311"/>
        <end position="320"/>
    </location>
</feature>
<dbReference type="InterPro" id="IPR017871">
    <property type="entry name" value="ABC_transporter-like_CS"/>
</dbReference>
<evidence type="ECO:0000256" key="9">
    <source>
        <dbReference type="ARBA" id="ARBA00023136"/>
    </source>
</evidence>
<name>A0A087UU38_STEMI</name>
<feature type="domain" description="ABC transporter" evidence="14">
    <location>
        <begin position="713"/>
        <end position="947"/>
    </location>
</feature>
<evidence type="ECO:0000259" key="14">
    <source>
        <dbReference type="PROSITE" id="PS50893"/>
    </source>
</evidence>
<evidence type="ECO:0000256" key="6">
    <source>
        <dbReference type="ARBA" id="ARBA00022741"/>
    </source>
</evidence>
<dbReference type="CDD" id="cd03244">
    <property type="entry name" value="ABCC_MRP_domain2"/>
    <property type="match status" value="1"/>
</dbReference>
<evidence type="ECO:0000256" key="1">
    <source>
        <dbReference type="ARBA" id="ARBA00004128"/>
    </source>
</evidence>
<dbReference type="Pfam" id="PF00664">
    <property type="entry name" value="ABC_membrane"/>
    <property type="match status" value="1"/>
</dbReference>
<evidence type="ECO:0000256" key="10">
    <source>
        <dbReference type="ARBA" id="ARBA00024220"/>
    </source>
</evidence>
<dbReference type="PANTHER" id="PTHR24223">
    <property type="entry name" value="ATP-BINDING CASSETTE SUB-FAMILY C"/>
    <property type="match status" value="1"/>
</dbReference>
<keyword evidence="5" id="KW-0677">Repeat</keyword>
<evidence type="ECO:0000256" key="12">
    <source>
        <dbReference type="SAM" id="MobiDB-lite"/>
    </source>
</evidence>
<evidence type="ECO:0000256" key="8">
    <source>
        <dbReference type="ARBA" id="ARBA00022989"/>
    </source>
</evidence>
<dbReference type="OMA" id="CKTAIML"/>
<dbReference type="FunFam" id="3.40.50.300:FF:000074">
    <property type="entry name" value="Multidrug resistance-associated protein 5 isoform 1"/>
    <property type="match status" value="1"/>
</dbReference>
<comment type="catalytic activity">
    <reaction evidence="11">
        <text>leukotriene C4(in) + ATP + H2O = leukotriene C4(out) + ADP + phosphate + H(+)</text>
        <dbReference type="Rhea" id="RHEA:38963"/>
        <dbReference type="ChEBI" id="CHEBI:15377"/>
        <dbReference type="ChEBI" id="CHEBI:15378"/>
        <dbReference type="ChEBI" id="CHEBI:30616"/>
        <dbReference type="ChEBI" id="CHEBI:43474"/>
        <dbReference type="ChEBI" id="CHEBI:57973"/>
        <dbReference type="ChEBI" id="CHEBI:456216"/>
    </reaction>
    <physiologicalReaction direction="left-to-right" evidence="11">
        <dbReference type="Rhea" id="RHEA:38964"/>
    </physiologicalReaction>
</comment>
<dbReference type="GO" id="GO:0016887">
    <property type="term" value="F:ATP hydrolysis activity"/>
    <property type="evidence" value="ECO:0007669"/>
    <property type="project" value="InterPro"/>
</dbReference>
<keyword evidence="7" id="KW-0067">ATP-binding</keyword>
<comment type="similarity">
    <text evidence="2">Belongs to the ABC transporter superfamily. ABCC family. Conjugate transporter (TC 3.A.1.208) subfamily.</text>
</comment>
<dbReference type="InterPro" id="IPR050173">
    <property type="entry name" value="ABC_transporter_C-like"/>
</dbReference>
<dbReference type="Gene3D" id="1.20.1560.10">
    <property type="entry name" value="ABC transporter type 1, transmembrane domain"/>
    <property type="match status" value="1"/>
</dbReference>
<evidence type="ECO:0000256" key="4">
    <source>
        <dbReference type="ARBA" id="ARBA00022692"/>
    </source>
</evidence>
<proteinExistence type="inferred from homology"/>
<evidence type="ECO:0000313" key="17">
    <source>
        <dbReference type="Proteomes" id="UP000054359"/>
    </source>
</evidence>
<dbReference type="FunFam" id="3.40.50.300:FF:000997">
    <property type="entry name" value="Multidrug resistance-associated protein 1"/>
    <property type="match status" value="1"/>
</dbReference>
<feature type="region of interest" description="Disordered" evidence="12">
    <location>
        <begin position="299"/>
        <end position="327"/>
    </location>
</feature>
<feature type="transmembrane region" description="Helical" evidence="13">
    <location>
        <begin position="533"/>
        <end position="554"/>
    </location>
</feature>
<sequence>MDENNKLDPSIAFVSLTLFNRLRSVTSMIPIIFTQVIQSRISFKRLADFLLCEEIQSNVVGNETVKGNAVEIDDGSFSWTNGEPPFLRDVTLSVPRGSLVAVVGSVGAGKSAIFSAILGEMHATGGAVRVMKGARLAYVPQQAWIQNATVRQNVLFVRQMERTKYDDVLDRCCLKADLKVLPGGDLTEIGEKGVNLSGGQKQRISIARALYQDADIYLLDDPLSAVDSHVGTHIFKHVLGPQGALRHKTRILATHDLSVLQEVDAIYLIADGKITETGTYKELLENKGEVARLIEEYSKNQMDSDSEEAGEISSLSSSKAESPDPMKMSTEELKAQMKKIGHRLSRTLSRAISEDRESKKVQFIEEEKMETGSVKAGIFLAYFRKATLCLTILTLLSLIACQSFGIGSNVWLSFWSSDELLPDGSQDTQLRNLRIGVYAALGLSGSLFRLIAALVLAVASTRASIRFHRDMLWSVLRSPMSFFDTTPLGRIINRFGKDINMVDINIPDNLNSTLTAIISCIGSFVVISINLPIFLLAVLPLGILYGFLQALYMATSRQLRRLQSTTLSPVLSFFSETAQGSSTIKAFGAQFHFTEKQDKFIEDNYRVFFNYTLVNRWLAIRLQLLGAVVVFFAAVLSVSERGVFTAAIVGLTLSYALTITDNLTQMVRNLTQLENCMVSVERIDEYCELPSEASWKTESCSLSLGDWPRQGSVSFRDYKMRYRPGTEFVLKGVDAEIAAGQKVGVVGRTGAGKSSLALALFRIVEPDSGRILIDGIDIGILGLHDLRSRITIIPQDPIVFSGTLRLNLDPLQQHTDEELWTAIEHAHLKTFVKTLEEGLQYQVSEGGENLSVGQRQQICLARALLKKTKILVLDEATAAVDLETDKLIQNTIRNEFWDCTVITIAHRLHTVLDYDRILVMADGRIVEDGEPDTLLQKQDSLFYQLGRSAGLL</sequence>
<keyword evidence="9 13" id="KW-0472">Membrane</keyword>
<gene>
    <name evidence="16" type="ORF">X975_24046</name>
</gene>
<dbReference type="OrthoDB" id="6500128at2759"/>
<dbReference type="AlphaFoldDB" id="A0A087UU38"/>
<evidence type="ECO:0000313" key="16">
    <source>
        <dbReference type="EMBL" id="KFM80877.1"/>
    </source>
</evidence>
<feature type="domain" description="ABC transmembrane type-1" evidence="15">
    <location>
        <begin position="392"/>
        <end position="675"/>
    </location>
</feature>
<feature type="domain" description="ABC transporter" evidence="14">
    <location>
        <begin position="70"/>
        <end position="296"/>
    </location>
</feature>
<keyword evidence="4 13" id="KW-0812">Transmembrane</keyword>
<accession>A0A087UU38</accession>
<feature type="transmembrane region" description="Helical" evidence="13">
    <location>
        <begin position="618"/>
        <end position="636"/>
    </location>
</feature>
<reference evidence="16 17" key="1">
    <citation type="submission" date="2013-11" db="EMBL/GenBank/DDBJ databases">
        <title>Genome sequencing of Stegodyphus mimosarum.</title>
        <authorList>
            <person name="Bechsgaard J."/>
        </authorList>
    </citation>
    <scope>NUCLEOTIDE SEQUENCE [LARGE SCALE GENOMIC DNA]</scope>
</reference>
<dbReference type="PROSITE" id="PS50929">
    <property type="entry name" value="ABC_TM1F"/>
    <property type="match status" value="1"/>
</dbReference>
<evidence type="ECO:0000256" key="13">
    <source>
        <dbReference type="SAM" id="Phobius"/>
    </source>
</evidence>
<keyword evidence="3" id="KW-0813">Transport</keyword>
<keyword evidence="8 13" id="KW-1133">Transmembrane helix</keyword>
<dbReference type="InterPro" id="IPR003593">
    <property type="entry name" value="AAA+_ATPase"/>
</dbReference>
<dbReference type="EMBL" id="KK121624">
    <property type="protein sequence ID" value="KFM80877.1"/>
    <property type="molecule type" value="Genomic_DNA"/>
</dbReference>
<dbReference type="CDD" id="cd03250">
    <property type="entry name" value="ABCC_MRP_domain1"/>
    <property type="match status" value="1"/>
</dbReference>
<dbReference type="CDD" id="cd18603">
    <property type="entry name" value="ABC_6TM_MRP1_2_3_6_D2_like"/>
    <property type="match status" value="1"/>
</dbReference>
<evidence type="ECO:0000256" key="3">
    <source>
        <dbReference type="ARBA" id="ARBA00022448"/>
    </source>
</evidence>
<feature type="transmembrane region" description="Helical" evidence="13">
    <location>
        <begin position="435"/>
        <end position="459"/>
    </location>
</feature>
<dbReference type="InterPro" id="IPR003439">
    <property type="entry name" value="ABC_transporter-like_ATP-bd"/>
</dbReference>
<dbReference type="STRING" id="407821.A0A087UU38"/>
<dbReference type="InterPro" id="IPR011527">
    <property type="entry name" value="ABC1_TM_dom"/>
</dbReference>
<evidence type="ECO:0000256" key="5">
    <source>
        <dbReference type="ARBA" id="ARBA00022737"/>
    </source>
</evidence>
<dbReference type="GO" id="GO:0015431">
    <property type="term" value="F:ABC-type glutathione S-conjugate transporter activity"/>
    <property type="evidence" value="ECO:0007669"/>
    <property type="project" value="UniProtKB-EC"/>
</dbReference>
<dbReference type="InterPro" id="IPR036640">
    <property type="entry name" value="ABC1_TM_sf"/>
</dbReference>
<dbReference type="GO" id="GO:0005524">
    <property type="term" value="F:ATP binding"/>
    <property type="evidence" value="ECO:0007669"/>
    <property type="project" value="UniProtKB-KW"/>
</dbReference>
<dbReference type="SUPFAM" id="SSF90123">
    <property type="entry name" value="ABC transporter transmembrane region"/>
    <property type="match status" value="1"/>
</dbReference>
<dbReference type="EC" id="7.6.2.3" evidence="10"/>
<comment type="subcellular location">
    <subcellularLocation>
        <location evidence="1">Vacuole membrane</location>
        <topology evidence="1">Multi-pass membrane protein</topology>
    </subcellularLocation>
</comment>